<comment type="catalytic activity">
    <reaction evidence="1">
        <text>chorismate = isochorismate</text>
        <dbReference type="Rhea" id="RHEA:18985"/>
        <dbReference type="ChEBI" id="CHEBI:29748"/>
        <dbReference type="ChEBI" id="CHEBI:29780"/>
        <dbReference type="EC" id="5.4.4.2"/>
    </reaction>
</comment>
<dbReference type="STRING" id="1220589.CD32_02770"/>
<dbReference type="InterPro" id="IPR005801">
    <property type="entry name" value="ADC_synthase"/>
</dbReference>
<keyword evidence="4" id="KW-0413">Isomerase</keyword>
<keyword evidence="8" id="KW-1185">Reference proteome</keyword>
<dbReference type="eggNOG" id="COG1169">
    <property type="taxonomic scope" value="Bacteria"/>
</dbReference>
<evidence type="ECO:0000256" key="4">
    <source>
        <dbReference type="ARBA" id="ARBA00023235"/>
    </source>
</evidence>
<dbReference type="EC" id="5.4.4.2" evidence="3"/>
<dbReference type="Pfam" id="PF00425">
    <property type="entry name" value="Chorismate_bind"/>
    <property type="match status" value="1"/>
</dbReference>
<dbReference type="PRINTS" id="PR00095">
    <property type="entry name" value="ANTSNTHASEI"/>
</dbReference>
<dbReference type="Gene3D" id="3.60.120.10">
    <property type="entry name" value="Anthranilate synthase"/>
    <property type="match status" value="1"/>
</dbReference>
<comment type="similarity">
    <text evidence="2">Belongs to the isochorismate synthase family.</text>
</comment>
<sequence>MQQKWYNATEVEVGSLNVKRRFYMETIEVNRLSALAFFAAGEKYKGERYFWQNREKTFTLVGLGHAYTIENNTGHTRYDEVAQEWKQLTKNIVKEEDLQPILFGGFTFDPQNKTLGEWSAFPHSFFAVATFQLVIRHDKAFVSIHYITEKENSAQIFDQLRQERDHLIHAAQVKEVKTYEKPVMTSYQEPYKEEYLQSIQQVTDCIKAGEAQKVVIARSLALQFEEKVASPQILSHVIHEQPESYLFGLEHDDMLFFGASPERLVKVEEGHAFSSCVAGSIRRGQTSDEDKELGQALLNDEKNLGEHHYVVEMITETFKKNCSNVKVPKQPKLLKIRDIQHLYTPVEGILNKDATILQLVKHLHPTPALGGVPRQEAMEMIRAFEQMNRGLYAAPIGWVDADGNGEFAVAIRSAALVGDRAFLYAGGGIVEDSTPQSEYEETLVKFRPMLRALGGNLGE</sequence>
<proteinExistence type="inferred from homology"/>
<dbReference type="InterPro" id="IPR019999">
    <property type="entry name" value="Anth_synth_I-like"/>
</dbReference>
<dbReference type="RefSeq" id="WP_036151007.1">
    <property type="nucleotide sequence ID" value="NZ_AVCX01000018.1"/>
</dbReference>
<dbReference type="PANTHER" id="PTHR42839:SF1">
    <property type="entry name" value="ISOCHORISMATE SYNTHASE MENF"/>
    <property type="match status" value="1"/>
</dbReference>
<dbReference type="EMBL" id="JPVP01000045">
    <property type="protein sequence ID" value="KGR87741.1"/>
    <property type="molecule type" value="Genomic_DNA"/>
</dbReference>
<organism evidence="7 8">
    <name type="scientific">Lysinibacillus odysseyi 34hs-1 = NBRC 100172</name>
    <dbReference type="NCBI Taxonomy" id="1220589"/>
    <lineage>
        <taxon>Bacteria</taxon>
        <taxon>Bacillati</taxon>
        <taxon>Bacillota</taxon>
        <taxon>Bacilli</taxon>
        <taxon>Bacillales</taxon>
        <taxon>Bacillaceae</taxon>
        <taxon>Lysinibacillus</taxon>
    </lineage>
</organism>
<evidence type="ECO:0000313" key="7">
    <source>
        <dbReference type="EMBL" id="KGR87741.1"/>
    </source>
</evidence>
<gene>
    <name evidence="7" type="ORF">CD32_02770</name>
</gene>
<evidence type="ECO:0000256" key="5">
    <source>
        <dbReference type="ARBA" id="ARBA00041564"/>
    </source>
</evidence>
<feature type="domain" description="Chorismate-utilising enzyme C-terminal" evidence="6">
    <location>
        <begin position="192"/>
        <end position="445"/>
    </location>
</feature>
<name>A0A0A3ISP9_9BACI</name>
<dbReference type="InterPro" id="IPR015890">
    <property type="entry name" value="Chorismate_C"/>
</dbReference>
<dbReference type="OrthoDB" id="9803598at2"/>
<evidence type="ECO:0000256" key="2">
    <source>
        <dbReference type="ARBA" id="ARBA00005297"/>
    </source>
</evidence>
<accession>A0A0A3ISP9</accession>
<dbReference type="NCBIfam" id="TIGR00543">
    <property type="entry name" value="isochor_syn"/>
    <property type="match status" value="1"/>
</dbReference>
<comment type="caution">
    <text evidence="7">The sequence shown here is derived from an EMBL/GenBank/DDBJ whole genome shotgun (WGS) entry which is preliminary data.</text>
</comment>
<evidence type="ECO:0000259" key="6">
    <source>
        <dbReference type="Pfam" id="PF00425"/>
    </source>
</evidence>
<dbReference type="GO" id="GO:0009697">
    <property type="term" value="P:salicylic acid biosynthetic process"/>
    <property type="evidence" value="ECO:0007669"/>
    <property type="project" value="TreeGrafter"/>
</dbReference>
<dbReference type="SUPFAM" id="SSF56322">
    <property type="entry name" value="ADC synthase"/>
    <property type="match status" value="1"/>
</dbReference>
<dbReference type="Proteomes" id="UP000030437">
    <property type="component" value="Unassembled WGS sequence"/>
</dbReference>
<dbReference type="AlphaFoldDB" id="A0A0A3ISP9"/>
<evidence type="ECO:0000256" key="3">
    <source>
        <dbReference type="ARBA" id="ARBA00012824"/>
    </source>
</evidence>
<dbReference type="PANTHER" id="PTHR42839">
    <property type="entry name" value="ISOCHORISMATE SYNTHASE ENTC"/>
    <property type="match status" value="1"/>
</dbReference>
<evidence type="ECO:0000313" key="8">
    <source>
        <dbReference type="Proteomes" id="UP000030437"/>
    </source>
</evidence>
<evidence type="ECO:0000256" key="1">
    <source>
        <dbReference type="ARBA" id="ARBA00000799"/>
    </source>
</evidence>
<dbReference type="InterPro" id="IPR004561">
    <property type="entry name" value="IsoChor_synthase"/>
</dbReference>
<protein>
    <recommendedName>
        <fullName evidence="3">isochorismate synthase</fullName>
        <ecNumber evidence="3">5.4.4.2</ecNumber>
    </recommendedName>
    <alternativeName>
        <fullName evidence="5">Isochorismate mutase</fullName>
    </alternativeName>
</protein>
<reference evidence="7 8" key="1">
    <citation type="submission" date="2014-02" db="EMBL/GenBank/DDBJ databases">
        <title>Draft genome sequence of Lysinibacillus odysseyi NBRC 100172.</title>
        <authorList>
            <person name="Zhang F."/>
            <person name="Wang G."/>
            <person name="Zhang L."/>
        </authorList>
    </citation>
    <scope>NUCLEOTIDE SEQUENCE [LARGE SCALE GENOMIC DNA]</scope>
    <source>
        <strain evidence="7 8">NBRC 100172</strain>
    </source>
</reference>
<dbReference type="GO" id="GO:0008909">
    <property type="term" value="F:isochorismate synthase activity"/>
    <property type="evidence" value="ECO:0007669"/>
    <property type="project" value="UniProtKB-EC"/>
</dbReference>